<evidence type="ECO:0000256" key="1">
    <source>
        <dbReference type="SAM" id="SignalP"/>
    </source>
</evidence>
<dbReference type="PROSITE" id="PS50093">
    <property type="entry name" value="PKD"/>
    <property type="match status" value="1"/>
</dbReference>
<reference evidence="3 4" key="1">
    <citation type="submission" date="2022-08" db="EMBL/GenBank/DDBJ databases">
        <title>Reclassification of Massilia species as members of the genera Telluria, Duganella, Pseudoduganella, Mokoshia gen. nov. and Zemynaea gen. nov. using orthogonal and non-orthogonal genome-based approaches.</title>
        <authorList>
            <person name="Bowman J.P."/>
        </authorList>
    </citation>
    <scope>NUCLEOTIDE SEQUENCE [LARGE SCALE GENOMIC DNA]</scope>
    <source>
        <strain evidence="3 4">JCM 31606</strain>
    </source>
</reference>
<dbReference type="Proteomes" id="UP001204621">
    <property type="component" value="Unassembled WGS sequence"/>
</dbReference>
<dbReference type="InterPro" id="IPR013783">
    <property type="entry name" value="Ig-like_fold"/>
</dbReference>
<dbReference type="NCBIfam" id="TIGR02913">
    <property type="entry name" value="HAF_rpt"/>
    <property type="match status" value="3"/>
</dbReference>
<evidence type="ECO:0000259" key="2">
    <source>
        <dbReference type="PROSITE" id="PS50093"/>
    </source>
</evidence>
<protein>
    <recommendedName>
        <fullName evidence="2">PKD domain-containing protein</fullName>
    </recommendedName>
</protein>
<dbReference type="InterPro" id="IPR014262">
    <property type="entry name" value="HAF_rpt"/>
</dbReference>
<dbReference type="Gene3D" id="2.60.40.10">
    <property type="entry name" value="Immunoglobulins"/>
    <property type="match status" value="1"/>
</dbReference>
<dbReference type="CDD" id="cd00146">
    <property type="entry name" value="PKD"/>
    <property type="match status" value="1"/>
</dbReference>
<gene>
    <name evidence="3" type="ORF">NX778_04290</name>
</gene>
<dbReference type="InterPro" id="IPR000601">
    <property type="entry name" value="PKD_dom"/>
</dbReference>
<dbReference type="SUPFAM" id="SSF49299">
    <property type="entry name" value="PKD domain"/>
    <property type="match status" value="1"/>
</dbReference>
<feature type="signal peptide" evidence="1">
    <location>
        <begin position="1"/>
        <end position="35"/>
    </location>
</feature>
<evidence type="ECO:0000313" key="3">
    <source>
        <dbReference type="EMBL" id="MCS0657281.1"/>
    </source>
</evidence>
<keyword evidence="1" id="KW-0732">Signal</keyword>
<name>A0ABT2CTI9_9BURK</name>
<keyword evidence="4" id="KW-1185">Reference proteome</keyword>
<dbReference type="InterPro" id="IPR035986">
    <property type="entry name" value="PKD_dom_sf"/>
</dbReference>
<dbReference type="RefSeq" id="WP_258810433.1">
    <property type="nucleotide sequence ID" value="NZ_JANUGU010000001.1"/>
</dbReference>
<feature type="domain" description="PKD" evidence="2">
    <location>
        <begin position="415"/>
        <end position="498"/>
    </location>
</feature>
<dbReference type="EMBL" id="JANUGU010000001">
    <property type="protein sequence ID" value="MCS0657281.1"/>
    <property type="molecule type" value="Genomic_DNA"/>
</dbReference>
<evidence type="ECO:0000313" key="4">
    <source>
        <dbReference type="Proteomes" id="UP001204621"/>
    </source>
</evidence>
<sequence length="654" mass="67718">MLPRIESIRKKRQAHAFRWVSALLGSLALSGASSAAPRAASPTLYRVINLGPGDTGIAINAKGQVAMTHADPWDPPTRAWFYDGVRLHEIPPLGDGFIRTTGVNDHGQVTGVSSSATGFTHSFVWSKQRGTVDIGTLPGYTVAWEPAINNRGEIAATADSGGNAPWPHAFHWSAQNGAEDLGLLVPGPDSSAYARAINDDGMIVGSAWAGGHSYQAYAWTRSGGMVNIDTINSRYSDPVAVGAKGQVAGKLLNDPNNYGNTFFWTAATGMRELGTGSGQGSGMFGMSSGGRIAGVVTYAGAFEKAMTWTPEQGMVELGTLGGHRSAAFAANNKGQVVGASVTPEDRYHAFLWSSAEGMTDLNQRLYRAPPGLELYSAGAISDDGSIAAASNAGLLLLKPVTGSGKGVGDGLVAGPITAPDSSAIGATLDASITFLADSHARNYTVTWSWGDGTRDRPIPVTINNGTGTATGRHIYSTADFLTISATIADAKGNTVTVTRFLYTYDPSCNFCISGTGSVMAPAQANPGWAGSGGIANFRFAAPSATSASVANARGGAGGRLYFSLGGRNFRSDDVRVQSTQGQAATLAGTGTIDGTSKYSFTLSAVAGGNGTAGSFGMKIWHIDPRTGAEVVDFDSQNANRRAGAELVAGRILIR</sequence>
<accession>A0ABT2CTI9</accession>
<organism evidence="3 4">
    <name type="scientific">Massilia terrae</name>
    <dbReference type="NCBI Taxonomy" id="1811224"/>
    <lineage>
        <taxon>Bacteria</taxon>
        <taxon>Pseudomonadati</taxon>
        <taxon>Pseudomonadota</taxon>
        <taxon>Betaproteobacteria</taxon>
        <taxon>Burkholderiales</taxon>
        <taxon>Oxalobacteraceae</taxon>
        <taxon>Telluria group</taxon>
        <taxon>Massilia</taxon>
    </lineage>
</organism>
<feature type="chain" id="PRO_5047097141" description="PKD domain-containing protein" evidence="1">
    <location>
        <begin position="36"/>
        <end position="654"/>
    </location>
</feature>
<comment type="caution">
    <text evidence="3">The sequence shown here is derived from an EMBL/GenBank/DDBJ whole genome shotgun (WGS) entry which is preliminary data.</text>
</comment>
<proteinExistence type="predicted"/>